<comment type="caution">
    <text evidence="1">The sequence shown here is derived from an EMBL/GenBank/DDBJ whole genome shotgun (WGS) entry which is preliminary data.</text>
</comment>
<reference evidence="1" key="2">
    <citation type="submission" date="2013-09" db="EMBL/GenBank/DDBJ databases">
        <title>Draft genome sequence of Anaerotruncus colihominis(DSM 17241).</title>
        <authorList>
            <person name="Sudarsanam P."/>
            <person name="Ley R."/>
            <person name="Guruge J."/>
            <person name="Turnbaugh P.J."/>
            <person name="Mahowald M."/>
            <person name="Liep D."/>
            <person name="Gordon J."/>
        </authorList>
    </citation>
    <scope>NUCLEOTIDE SEQUENCE</scope>
    <source>
        <strain evidence="1">DSM 17241</strain>
    </source>
</reference>
<accession>B0P5J4</accession>
<name>B0P5J4_9FIRM</name>
<dbReference type="EMBL" id="ABGD02000001">
    <property type="protein sequence ID" value="EDS13226.1"/>
    <property type="molecule type" value="Genomic_DNA"/>
</dbReference>
<protein>
    <submittedName>
        <fullName evidence="1">Uncharacterized protein</fullName>
    </submittedName>
</protein>
<gene>
    <name evidence="1" type="ORF">ANACOL_00014</name>
</gene>
<evidence type="ECO:0000313" key="2">
    <source>
        <dbReference type="Proteomes" id="UP000003803"/>
    </source>
</evidence>
<dbReference type="AlphaFoldDB" id="B0P5J4"/>
<sequence>MEVAVCPQLNYKKLHEKSPEMFRNPFRLPFPGDLARLLQAGE</sequence>
<dbReference type="Proteomes" id="UP000003803">
    <property type="component" value="Unassembled WGS sequence"/>
</dbReference>
<evidence type="ECO:0000313" key="1">
    <source>
        <dbReference type="EMBL" id="EDS13226.1"/>
    </source>
</evidence>
<organism evidence="1 2">
    <name type="scientific">Anaerotruncus colihominis DSM 17241</name>
    <dbReference type="NCBI Taxonomy" id="445972"/>
    <lineage>
        <taxon>Bacteria</taxon>
        <taxon>Bacillati</taxon>
        <taxon>Bacillota</taxon>
        <taxon>Clostridia</taxon>
        <taxon>Eubacteriales</taxon>
        <taxon>Oscillospiraceae</taxon>
        <taxon>Anaerotruncus</taxon>
    </lineage>
</organism>
<proteinExistence type="predicted"/>
<dbReference type="HOGENOM" id="CLU_3246367_0_0_9"/>
<keyword evidence="2" id="KW-1185">Reference proteome</keyword>
<reference evidence="1" key="1">
    <citation type="submission" date="2007-11" db="EMBL/GenBank/DDBJ databases">
        <authorList>
            <person name="Fulton L."/>
            <person name="Clifton S."/>
            <person name="Fulton B."/>
            <person name="Xu J."/>
            <person name="Minx P."/>
            <person name="Pepin K.H."/>
            <person name="Johnson M."/>
            <person name="Thiruvilangam P."/>
            <person name="Bhonagiri V."/>
            <person name="Nash W.E."/>
            <person name="Mardis E.R."/>
            <person name="Wilson R.K."/>
        </authorList>
    </citation>
    <scope>NUCLEOTIDE SEQUENCE [LARGE SCALE GENOMIC DNA]</scope>
    <source>
        <strain evidence="1">DSM 17241</strain>
    </source>
</reference>